<feature type="domain" description="HTH cro/C1-type" evidence="1">
    <location>
        <begin position="13"/>
        <end position="66"/>
    </location>
</feature>
<dbReference type="CDD" id="cd00093">
    <property type="entry name" value="HTH_XRE"/>
    <property type="match status" value="1"/>
</dbReference>
<accession>A0A1X7CJA6</accession>
<gene>
    <name evidence="2" type="ORF">SAMN06295933_0963</name>
</gene>
<dbReference type="PROSITE" id="PS50943">
    <property type="entry name" value="HTH_CROC1"/>
    <property type="match status" value="1"/>
</dbReference>
<protein>
    <submittedName>
        <fullName evidence="2">Helix-turn-helix</fullName>
    </submittedName>
</protein>
<dbReference type="AlphaFoldDB" id="A0A1X7CJA6"/>
<dbReference type="InterPro" id="IPR010982">
    <property type="entry name" value="Lambda_DNA-bd_dom_sf"/>
</dbReference>
<dbReference type="OrthoDB" id="5446846at2"/>
<dbReference type="RefSeq" id="WP_085099055.1">
    <property type="nucleotide sequence ID" value="NZ_FWZU01000001.1"/>
</dbReference>
<evidence type="ECO:0000259" key="1">
    <source>
        <dbReference type="PROSITE" id="PS50943"/>
    </source>
</evidence>
<dbReference type="InterPro" id="IPR001387">
    <property type="entry name" value="Cro/C1-type_HTH"/>
</dbReference>
<dbReference type="SMART" id="SM00530">
    <property type="entry name" value="HTH_XRE"/>
    <property type="match status" value="1"/>
</dbReference>
<dbReference type="EMBL" id="FWZU01000001">
    <property type="protein sequence ID" value="SME97659.1"/>
    <property type="molecule type" value="Genomic_DNA"/>
</dbReference>
<dbReference type="Proteomes" id="UP000192906">
    <property type="component" value="Unassembled WGS sequence"/>
</dbReference>
<dbReference type="Gene3D" id="1.10.260.40">
    <property type="entry name" value="lambda repressor-like DNA-binding domains"/>
    <property type="match status" value="1"/>
</dbReference>
<dbReference type="Pfam" id="PF01381">
    <property type="entry name" value="HTH_3"/>
    <property type="match status" value="1"/>
</dbReference>
<reference evidence="3" key="1">
    <citation type="submission" date="2017-04" db="EMBL/GenBank/DDBJ databases">
        <authorList>
            <person name="Varghese N."/>
            <person name="Submissions S."/>
        </authorList>
    </citation>
    <scope>NUCLEOTIDE SEQUENCE [LARGE SCALE GENOMIC DNA]</scope>
    <source>
        <strain evidence="3">K3S</strain>
    </source>
</reference>
<dbReference type="GO" id="GO:0003677">
    <property type="term" value="F:DNA binding"/>
    <property type="evidence" value="ECO:0007669"/>
    <property type="project" value="InterPro"/>
</dbReference>
<evidence type="ECO:0000313" key="2">
    <source>
        <dbReference type="EMBL" id="SME97659.1"/>
    </source>
</evidence>
<sequence length="295" mass="32603">MGELSSTEIGHRLKAFRLGSEYSAEDIASKIGISRAALYRYEKGDPPKLETLESIAELLGVSLTSLMGVGVEYVSSAVSFFERMRQAESVSEHLFVMFGPVSYLLTTDEFDEVLSVVLKEGLSSGLPDLRQARRAVDEILAILKERKKAYQKRKPSIVSLVSAAELERFLRNGFIGTYDLPPDIIKERKAIARRELENVLDMLEKQPIGVQIGILRDSIPSTSFQIFRQPGSSTLAISPFRLGEFPNVRLGVAMITSAPEALALHEKMVTELWDRSLKGPAAAAFLKKLIQEAGS</sequence>
<organism evidence="2 3">
    <name type="scientific">Desulfovibrio gilichinskyi</name>
    <dbReference type="NCBI Taxonomy" id="1519643"/>
    <lineage>
        <taxon>Bacteria</taxon>
        <taxon>Pseudomonadati</taxon>
        <taxon>Thermodesulfobacteriota</taxon>
        <taxon>Desulfovibrionia</taxon>
        <taxon>Desulfovibrionales</taxon>
        <taxon>Desulfovibrionaceae</taxon>
        <taxon>Desulfovibrio</taxon>
    </lineage>
</organism>
<name>A0A1X7CJA6_9BACT</name>
<dbReference type="STRING" id="1519643.SAMN06295933_0963"/>
<proteinExistence type="predicted"/>
<evidence type="ECO:0000313" key="3">
    <source>
        <dbReference type="Proteomes" id="UP000192906"/>
    </source>
</evidence>
<dbReference type="SUPFAM" id="SSF47413">
    <property type="entry name" value="lambda repressor-like DNA-binding domains"/>
    <property type="match status" value="1"/>
</dbReference>
<keyword evidence="3" id="KW-1185">Reference proteome</keyword>